<dbReference type="EMBL" id="FQVH01000030">
    <property type="protein sequence ID" value="SHF57368.1"/>
    <property type="molecule type" value="Genomic_DNA"/>
</dbReference>
<dbReference type="Pfam" id="PF17132">
    <property type="entry name" value="Glyco_hydro_106"/>
    <property type="match status" value="1"/>
</dbReference>
<dbReference type="OrthoDB" id="9761519at2"/>
<dbReference type="STRING" id="1121256.SAMN02746089_02177"/>
<proteinExistence type="predicted"/>
<dbReference type="InterPro" id="IPR008979">
    <property type="entry name" value="Galactose-bd-like_sf"/>
</dbReference>
<gene>
    <name evidence="1" type="ORF">SAMN02746089_02177</name>
</gene>
<name>A0A1M5CRH9_9THEO</name>
<dbReference type="Gene3D" id="2.60.120.260">
    <property type="entry name" value="Galactose-binding domain-like"/>
    <property type="match status" value="1"/>
</dbReference>
<protein>
    <recommendedName>
        <fullName evidence="3">Alpha-L-rhamnosidase</fullName>
    </recommendedName>
</protein>
<dbReference type="PANTHER" id="PTHR36848:SF2">
    <property type="entry name" value="SECRETED PROTEIN"/>
    <property type="match status" value="1"/>
</dbReference>
<dbReference type="PANTHER" id="PTHR36848">
    <property type="entry name" value="DNA-BINDING PROTEIN (PUTATIVE SECRETED PROTEIN)-RELATED"/>
    <property type="match status" value="1"/>
</dbReference>
<keyword evidence="2" id="KW-1185">Reference proteome</keyword>
<evidence type="ECO:0008006" key="3">
    <source>
        <dbReference type="Google" id="ProtNLM"/>
    </source>
</evidence>
<dbReference type="SUPFAM" id="SSF49785">
    <property type="entry name" value="Galactose-binding domain-like"/>
    <property type="match status" value="1"/>
</dbReference>
<reference evidence="1 2" key="1">
    <citation type="submission" date="2016-11" db="EMBL/GenBank/DDBJ databases">
        <authorList>
            <person name="Jaros S."/>
            <person name="Januszkiewicz K."/>
            <person name="Wedrychowicz H."/>
        </authorList>
    </citation>
    <scope>NUCLEOTIDE SEQUENCE [LARGE SCALE GENOMIC DNA]</scope>
    <source>
        <strain evidence="1 2">DSM 17918</strain>
    </source>
</reference>
<accession>A0A1M5CRH9</accession>
<sequence>MLKKNGRNGQGRFLWEYSGHDGNVIPTRGKERSMVNYGYKPFWFWNGDMDDSEIKRQIHEMADKGIGGFFIHPRQGLTVPYLSKEWFYKVSVAVEEAKKENLEVWLYDEYPYPSGAAGGEVVLNHPDVAAKELKVKILDIAGPDMVEVELGWGKLVSANAYQVIDGEIDFNKKIDLVDYIGIIRREDIFQMSGLTSYNKKRYFTGDSSNKLIWKVPSGLYKIYVFTEEVIHNFKYYDTFIDPLNYDAVTYFIQTTHERYRKYLGHEFGKTIKGIFSDEIGLIGRYPWSPKLPETFYKNCGYPLIDVLPVIVDGKGEYADKVRFDYWNVVVKTFIQNYDVRIHEWCKANDLLYVAEKPILRSSQLQHIDVPGVDTGHLKAGCKPTLASPDYRANAKLVSSAAHFYKKERALCECFHSIGWGMTLQDMKWTYDWLGFQGINLFVPHAFYYTTDGLKKHDAPPSSFYQMPWWKYSKDLSDYAKSLCKLMSEANRNVKILLVDPVTSQWTASAEKGKTKEKLKEDFSELQNVLLDNFYDFYVIDPELLSQGTVENGNVSINGERFDIIILPPMINLEDGAVEKVLEYAEQKGILIIVGCLPIEKIGNIGDLDKRFGAILNFDVKEIYDNYVFERGKAPEVLEKDNVYFIKNVGEIPAILQKLVERDIKITSSGQIAKGIKALHLTYKNTDCYFVINTSDEKIKADIRIENEKYIDPLVLETEIEFEIFRPIEAVKTEDGIEYSVEVLAFESKLFVLKENTDGKLDKCVKENIKAIDISDIWKIEAKNQNALLMNKWDMYIEKVEGEEFGYGPFKVECMPIIDQVDKCRAGLPIYTYEAFGCSKKLRFPSLDVRYTYRFKLERKMGLSLVIEPGSIMGQWEIYVNGNRIRSQDFERMYFYLSTNLAVDITAYVNKGINEITVKVKTQKVFDGLVNPLYIFGDFGVFKPDDFFVLTDIKLEGTIGDLKSCGLPFYAGDIAYIKEIELGSEEVSDMILCIEDRKFQDAASLFVNGYYAGTKSWHPYKWNIDKTWLKAGKNTIEINITTTLLGLFEGQLFNYEQNAYFDAF</sequence>
<organism evidence="1 2">
    <name type="scientific">Caldanaerobius fijiensis DSM 17918</name>
    <dbReference type="NCBI Taxonomy" id="1121256"/>
    <lineage>
        <taxon>Bacteria</taxon>
        <taxon>Bacillati</taxon>
        <taxon>Bacillota</taxon>
        <taxon>Clostridia</taxon>
        <taxon>Thermoanaerobacterales</taxon>
        <taxon>Thermoanaerobacteraceae</taxon>
        <taxon>Caldanaerobius</taxon>
    </lineage>
</organism>
<evidence type="ECO:0000313" key="2">
    <source>
        <dbReference type="Proteomes" id="UP000184088"/>
    </source>
</evidence>
<dbReference type="Proteomes" id="UP000184088">
    <property type="component" value="Unassembled WGS sequence"/>
</dbReference>
<dbReference type="AlphaFoldDB" id="A0A1M5CRH9"/>
<evidence type="ECO:0000313" key="1">
    <source>
        <dbReference type="EMBL" id="SHF57368.1"/>
    </source>
</evidence>
<dbReference type="RefSeq" id="WP_084111232.1">
    <property type="nucleotide sequence ID" value="NZ_FQVH01000030.1"/>
</dbReference>
<dbReference type="InterPro" id="IPR053161">
    <property type="entry name" value="Ulvan_degrading_GH"/>
</dbReference>